<sequence>MGADALDTVLDQVKDKAVVAVEKIDTDIQERVTERARASTRSLLRTTLFSIFPLLVLVGLQKLI</sequence>
<reference evidence="1" key="2">
    <citation type="journal article" date="2015" name="ISME J.">
        <title>A new class of marine Euryarchaeota group II from the Mediterranean deep chlorophyll maximum.</title>
        <authorList>
            <person name="Martin-Cuadrado A.B."/>
            <person name="Garcia-Heredia I."/>
            <person name="Molto A.G."/>
            <person name="Lopez-Ubeda R."/>
            <person name="Kimes N."/>
            <person name="Lopez-Garcia P."/>
            <person name="Moreira D."/>
            <person name="Rodriguez-Valera F."/>
        </authorList>
    </citation>
    <scope>NUCLEOTIDE SEQUENCE</scope>
</reference>
<organism evidence="1">
    <name type="scientific">uncultured Poseidoniia archaeon</name>
    <dbReference type="NCBI Taxonomy" id="1697135"/>
    <lineage>
        <taxon>Archaea</taxon>
        <taxon>Methanobacteriati</taxon>
        <taxon>Thermoplasmatota</taxon>
        <taxon>Candidatus Poseidoniia</taxon>
        <taxon>environmental samples</taxon>
    </lineage>
</organism>
<proteinExistence type="predicted"/>
<accession>A0A1B1TAA8</accession>
<name>A0A1B1TAA8_9ARCH</name>
<evidence type="ECO:0000313" key="1">
    <source>
        <dbReference type="EMBL" id="ANV79209.1"/>
    </source>
</evidence>
<dbReference type="EMBL" id="KP211814">
    <property type="protein sequence ID" value="ANV79209.1"/>
    <property type="molecule type" value="Genomic_DNA"/>
</dbReference>
<dbReference type="AlphaFoldDB" id="A0A1B1TAA8"/>
<reference evidence="1" key="1">
    <citation type="submission" date="2014-11" db="EMBL/GenBank/DDBJ databases">
        <authorList>
            <person name="Zhu J."/>
            <person name="Qi W."/>
            <person name="Song R."/>
        </authorList>
    </citation>
    <scope>NUCLEOTIDE SEQUENCE</scope>
</reference>
<protein>
    <submittedName>
        <fullName evidence="1">Uncharacterized protein</fullName>
    </submittedName>
</protein>